<protein>
    <submittedName>
        <fullName evidence="2">Uncharacterized protein</fullName>
    </submittedName>
</protein>
<proteinExistence type="predicted"/>
<gene>
    <name evidence="2" type="ORF">AC579_8001</name>
</gene>
<comment type="caution">
    <text evidence="2">The sequence shown here is derived from an EMBL/GenBank/DDBJ whole genome shotgun (WGS) entry which is preliminary data.</text>
</comment>
<keyword evidence="3" id="KW-1185">Reference proteome</keyword>
<evidence type="ECO:0000256" key="1">
    <source>
        <dbReference type="SAM" id="MobiDB-lite"/>
    </source>
</evidence>
<reference evidence="2 3" key="1">
    <citation type="submission" date="2015-07" db="EMBL/GenBank/DDBJ databases">
        <title>Comparative genomics of the Sigatoka disease complex on banana suggests a link between parallel evolutionary changes in Pseudocercospora fijiensis and Pseudocercospora eumusae and increased virulence on the banana host.</title>
        <authorList>
            <person name="Chang T.-C."/>
            <person name="Salvucci A."/>
            <person name="Crous P.W."/>
            <person name="Stergiopoulos I."/>
        </authorList>
    </citation>
    <scope>NUCLEOTIDE SEQUENCE [LARGE SCALE GENOMIC DNA]</scope>
    <source>
        <strain evidence="2 3">CBS 116634</strain>
    </source>
</reference>
<organism evidence="2 3">
    <name type="scientific">Pseudocercospora musae</name>
    <dbReference type="NCBI Taxonomy" id="113226"/>
    <lineage>
        <taxon>Eukaryota</taxon>
        <taxon>Fungi</taxon>
        <taxon>Dikarya</taxon>
        <taxon>Ascomycota</taxon>
        <taxon>Pezizomycotina</taxon>
        <taxon>Dothideomycetes</taxon>
        <taxon>Dothideomycetidae</taxon>
        <taxon>Mycosphaerellales</taxon>
        <taxon>Mycosphaerellaceae</taxon>
        <taxon>Pseudocercospora</taxon>
    </lineage>
</organism>
<dbReference type="Proteomes" id="UP000073492">
    <property type="component" value="Unassembled WGS sequence"/>
</dbReference>
<evidence type="ECO:0000313" key="3">
    <source>
        <dbReference type="Proteomes" id="UP000073492"/>
    </source>
</evidence>
<dbReference type="EMBL" id="LFZO01000297">
    <property type="protein sequence ID" value="KXT09916.1"/>
    <property type="molecule type" value="Genomic_DNA"/>
</dbReference>
<name>A0A139I5F4_9PEZI</name>
<sequence length="174" mass="19219">MQRGIFPYYSKMTRIMLPGISGTISTAELEGEISLSFKHTTALLLAGLETNIKVKDRSQLPEDTSNIDPRAPLHMSMWPLIPKTIAHDFPSDTALNIDDSPTQITGKVFEIQPPFVGNAPRNLPSNAAGKETAAPDQAHVSHHQKYAVGKEGTKSHERFSHQEEADIDQQTFTK</sequence>
<dbReference type="AlphaFoldDB" id="A0A139I5F4"/>
<feature type="region of interest" description="Disordered" evidence="1">
    <location>
        <begin position="115"/>
        <end position="174"/>
    </location>
</feature>
<accession>A0A139I5F4</accession>
<feature type="compositionally biased region" description="Basic and acidic residues" evidence="1">
    <location>
        <begin position="151"/>
        <end position="164"/>
    </location>
</feature>
<evidence type="ECO:0000313" key="2">
    <source>
        <dbReference type="EMBL" id="KXT09916.1"/>
    </source>
</evidence>